<organism evidence="6 7">
    <name type="scientific">Pseudoponticoccus marisrubri</name>
    <dbReference type="NCBI Taxonomy" id="1685382"/>
    <lineage>
        <taxon>Bacteria</taxon>
        <taxon>Pseudomonadati</taxon>
        <taxon>Pseudomonadota</taxon>
        <taxon>Alphaproteobacteria</taxon>
        <taxon>Rhodobacterales</taxon>
        <taxon>Roseobacteraceae</taxon>
        <taxon>Pseudoponticoccus</taxon>
    </lineage>
</organism>
<evidence type="ECO:0000256" key="1">
    <source>
        <dbReference type="ARBA" id="ARBA00022448"/>
    </source>
</evidence>
<dbReference type="GO" id="GO:0045454">
    <property type="term" value="P:cell redox homeostasis"/>
    <property type="evidence" value="ECO:0007669"/>
    <property type="project" value="TreeGrafter"/>
</dbReference>
<keyword evidence="2" id="KW-0249">Electron transport</keyword>
<dbReference type="NCBIfam" id="NF008229">
    <property type="entry name" value="PRK10996.1"/>
    <property type="match status" value="1"/>
</dbReference>
<evidence type="ECO:0000256" key="4">
    <source>
        <dbReference type="ARBA" id="ARBA00023284"/>
    </source>
</evidence>
<gene>
    <name evidence="6" type="ORF">AVJ23_11805</name>
</gene>
<proteinExistence type="predicted"/>
<dbReference type="Proteomes" id="UP000054396">
    <property type="component" value="Unassembled WGS sequence"/>
</dbReference>
<dbReference type="PANTHER" id="PTHR45663:SF11">
    <property type="entry name" value="GEO12009P1"/>
    <property type="match status" value="1"/>
</dbReference>
<keyword evidence="4" id="KW-0676">Redox-active center</keyword>
<keyword evidence="3" id="KW-1015">Disulfide bond</keyword>
<keyword evidence="1" id="KW-0813">Transport</keyword>
<accession>A0A0W7WIW5</accession>
<dbReference type="SUPFAM" id="SSF52833">
    <property type="entry name" value="Thioredoxin-like"/>
    <property type="match status" value="1"/>
</dbReference>
<dbReference type="InterPro" id="IPR049299">
    <property type="entry name" value="Thio2_N"/>
</dbReference>
<dbReference type="Pfam" id="PF21352">
    <property type="entry name" value="Zn_ribbon_Thio2"/>
    <property type="match status" value="1"/>
</dbReference>
<evidence type="ECO:0000256" key="3">
    <source>
        <dbReference type="ARBA" id="ARBA00023157"/>
    </source>
</evidence>
<dbReference type="AlphaFoldDB" id="A0A0W7WIW5"/>
<keyword evidence="7" id="KW-1185">Reference proteome</keyword>
<dbReference type="Gene3D" id="2.30.30.380">
    <property type="entry name" value="Zn-finger domain of Sec23/24"/>
    <property type="match status" value="1"/>
</dbReference>
<dbReference type="InterPro" id="IPR017937">
    <property type="entry name" value="Thioredoxin_CS"/>
</dbReference>
<evidence type="ECO:0000256" key="2">
    <source>
        <dbReference type="ARBA" id="ARBA00022982"/>
    </source>
</evidence>
<evidence type="ECO:0000313" key="6">
    <source>
        <dbReference type="EMBL" id="KUF10556.1"/>
    </source>
</evidence>
<dbReference type="PRINTS" id="PR00421">
    <property type="entry name" value="THIOREDOXIN"/>
</dbReference>
<dbReference type="EMBL" id="LPXO01000006">
    <property type="protein sequence ID" value="KUF10556.1"/>
    <property type="molecule type" value="Genomic_DNA"/>
</dbReference>
<dbReference type="InterPro" id="IPR013766">
    <property type="entry name" value="Thioredoxin_domain"/>
</dbReference>
<dbReference type="Pfam" id="PF00085">
    <property type="entry name" value="Thioredoxin"/>
    <property type="match status" value="1"/>
</dbReference>
<dbReference type="InterPro" id="IPR036249">
    <property type="entry name" value="Thioredoxin-like_sf"/>
</dbReference>
<dbReference type="GO" id="GO:0005829">
    <property type="term" value="C:cytosol"/>
    <property type="evidence" value="ECO:0007669"/>
    <property type="project" value="TreeGrafter"/>
</dbReference>
<dbReference type="PROSITE" id="PS00194">
    <property type="entry name" value="THIOREDOXIN_1"/>
    <property type="match status" value="1"/>
</dbReference>
<evidence type="ECO:0000313" key="7">
    <source>
        <dbReference type="Proteomes" id="UP000054396"/>
    </source>
</evidence>
<dbReference type="Gene3D" id="3.40.30.10">
    <property type="entry name" value="Glutaredoxin"/>
    <property type="match status" value="1"/>
</dbReference>
<dbReference type="STRING" id="1685382.AVJ23_11805"/>
<dbReference type="PANTHER" id="PTHR45663">
    <property type="entry name" value="GEO12009P1"/>
    <property type="match status" value="1"/>
</dbReference>
<name>A0A0W7WIW5_9RHOB</name>
<reference evidence="6 7" key="1">
    <citation type="submission" date="2015-12" db="EMBL/GenBank/DDBJ databases">
        <authorList>
            <person name="Shamseldin A."/>
            <person name="Moawad H."/>
            <person name="Abd El-Rahim W.M."/>
            <person name="Sadowsky M.J."/>
        </authorList>
    </citation>
    <scope>NUCLEOTIDE SEQUENCE [LARGE SCALE GENOMIC DNA]</scope>
    <source>
        <strain evidence="6 7">SJ5A-1</strain>
    </source>
</reference>
<dbReference type="GO" id="GO:0015035">
    <property type="term" value="F:protein-disulfide reductase activity"/>
    <property type="evidence" value="ECO:0007669"/>
    <property type="project" value="TreeGrafter"/>
</dbReference>
<dbReference type="CDD" id="cd02947">
    <property type="entry name" value="TRX_family"/>
    <property type="match status" value="1"/>
</dbReference>
<feature type="domain" description="Thioredoxin" evidence="5">
    <location>
        <begin position="18"/>
        <end position="147"/>
    </location>
</feature>
<dbReference type="PROSITE" id="PS51352">
    <property type="entry name" value="THIOREDOXIN_2"/>
    <property type="match status" value="1"/>
</dbReference>
<evidence type="ECO:0000259" key="5">
    <source>
        <dbReference type="PROSITE" id="PS51352"/>
    </source>
</evidence>
<sequence length="150" mass="15670">MESAMPRKITCLSCARTNRLPDDRPAAAARCGACGAALWQASPVDIDAETLAKAARVDEVPLLVDFWAPWCGPCRMMAPAFANAATDLHGRVRCAKVDTQAHPAAATAQGIRGIPTLIAFAGGRECGRQSGALPKEAITAFATRHLASTG</sequence>
<protein>
    <submittedName>
        <fullName evidence="6">Thioredoxin</fullName>
    </submittedName>
</protein>
<comment type="caution">
    <text evidence="6">The sequence shown here is derived from an EMBL/GenBank/DDBJ whole genome shotgun (WGS) entry which is preliminary data.</text>
</comment>